<evidence type="ECO:0000313" key="2">
    <source>
        <dbReference type="EMBL" id="RCW45570.1"/>
    </source>
</evidence>
<dbReference type="Gene3D" id="1.20.120.450">
    <property type="entry name" value="dinb family like domain"/>
    <property type="match status" value="1"/>
</dbReference>
<dbReference type="Proteomes" id="UP000252415">
    <property type="component" value="Unassembled WGS sequence"/>
</dbReference>
<dbReference type="InterPro" id="IPR024775">
    <property type="entry name" value="DinB-like"/>
</dbReference>
<keyword evidence="3" id="KW-1185">Reference proteome</keyword>
<proteinExistence type="predicted"/>
<reference evidence="2 3" key="1">
    <citation type="submission" date="2018-07" db="EMBL/GenBank/DDBJ databases">
        <title>Genomic Encyclopedia of Type Strains, Phase III (KMG-III): the genomes of soil and plant-associated and newly described type strains.</title>
        <authorList>
            <person name="Whitman W."/>
        </authorList>
    </citation>
    <scope>NUCLEOTIDE SEQUENCE [LARGE SCALE GENOMIC DNA]</scope>
    <source>
        <strain evidence="2 3">CECT 7506</strain>
    </source>
</reference>
<dbReference type="AlphaFoldDB" id="A0A368VW66"/>
<dbReference type="InterPro" id="IPR034660">
    <property type="entry name" value="DinB/YfiT-like"/>
</dbReference>
<protein>
    <submittedName>
        <fullName evidence="2">DinB family protein</fullName>
    </submittedName>
</protein>
<dbReference type="EMBL" id="QPJD01000010">
    <property type="protein sequence ID" value="RCW45570.1"/>
    <property type="molecule type" value="Genomic_DNA"/>
</dbReference>
<dbReference type="RefSeq" id="WP_114381414.1">
    <property type="nucleotide sequence ID" value="NZ_QPJD01000010.1"/>
</dbReference>
<dbReference type="OrthoDB" id="2964295at2"/>
<sequence length="155" mass="18440">MASIQNTTLHEFADFLTWLEQLKETANEYWLKPIADGKWSLREILTHIMFWDKNSLEVMVPHMKEGAQLFFADIEKHNTEAAELAQSYTILDVLIQDTIRMRRQLLELLNEQFDGTTKFTIDNSNYTYKKFVHVFIHHDEHHRKQIEAFLEQQSA</sequence>
<name>A0A368VW66_9BACL</name>
<gene>
    <name evidence="2" type="ORF">DFP97_110160</name>
</gene>
<dbReference type="Pfam" id="PF12867">
    <property type="entry name" value="DinB_2"/>
    <property type="match status" value="1"/>
</dbReference>
<feature type="domain" description="DinB-like" evidence="1">
    <location>
        <begin position="15"/>
        <end position="146"/>
    </location>
</feature>
<organism evidence="2 3">
    <name type="scientific">Paenibacillus prosopidis</name>
    <dbReference type="NCBI Taxonomy" id="630520"/>
    <lineage>
        <taxon>Bacteria</taxon>
        <taxon>Bacillati</taxon>
        <taxon>Bacillota</taxon>
        <taxon>Bacilli</taxon>
        <taxon>Bacillales</taxon>
        <taxon>Paenibacillaceae</taxon>
        <taxon>Paenibacillus</taxon>
    </lineage>
</organism>
<evidence type="ECO:0000259" key="1">
    <source>
        <dbReference type="Pfam" id="PF12867"/>
    </source>
</evidence>
<accession>A0A368VW66</accession>
<evidence type="ECO:0000313" key="3">
    <source>
        <dbReference type="Proteomes" id="UP000252415"/>
    </source>
</evidence>
<comment type="caution">
    <text evidence="2">The sequence shown here is derived from an EMBL/GenBank/DDBJ whole genome shotgun (WGS) entry which is preliminary data.</text>
</comment>
<dbReference type="SUPFAM" id="SSF109854">
    <property type="entry name" value="DinB/YfiT-like putative metalloenzymes"/>
    <property type="match status" value="1"/>
</dbReference>